<dbReference type="Proteomes" id="UP000010471">
    <property type="component" value="Chromosome"/>
</dbReference>
<dbReference type="EMBL" id="CP003630">
    <property type="protein sequence ID" value="AFZ19867.1"/>
    <property type="molecule type" value="Genomic_DNA"/>
</dbReference>
<dbReference type="eggNOG" id="ENOG50328GF">
    <property type="taxonomic scope" value="Bacteria"/>
</dbReference>
<reference evidence="2 3" key="1">
    <citation type="submission" date="2012-06" db="EMBL/GenBank/DDBJ databases">
        <title>Finished chromosome of genome of Microcoleus sp. PCC 7113.</title>
        <authorList>
            <consortium name="US DOE Joint Genome Institute"/>
            <person name="Gugger M."/>
            <person name="Coursin T."/>
            <person name="Rippka R."/>
            <person name="Tandeau De Marsac N."/>
            <person name="Huntemann M."/>
            <person name="Wei C.-L."/>
            <person name="Han J."/>
            <person name="Detter J.C."/>
            <person name="Han C."/>
            <person name="Tapia R."/>
            <person name="Chen A."/>
            <person name="Kyrpides N."/>
            <person name="Mavromatis K."/>
            <person name="Markowitz V."/>
            <person name="Szeto E."/>
            <person name="Ivanova N."/>
            <person name="Pagani I."/>
            <person name="Pati A."/>
            <person name="Goodwin L."/>
            <person name="Nordberg H.P."/>
            <person name="Cantor M.N."/>
            <person name="Hua S.X."/>
            <person name="Woyke T."/>
            <person name="Kerfeld C.A."/>
        </authorList>
    </citation>
    <scope>NUCLEOTIDE SEQUENCE [LARGE SCALE GENOMIC DNA]</scope>
    <source>
        <strain evidence="2 3">PCC 7113</strain>
    </source>
</reference>
<dbReference type="AlphaFoldDB" id="K9WK05"/>
<dbReference type="STRING" id="1173027.Mic7113_4166"/>
<evidence type="ECO:0000256" key="1">
    <source>
        <dbReference type="SAM" id="Phobius"/>
    </source>
</evidence>
<evidence type="ECO:0000313" key="3">
    <source>
        <dbReference type="Proteomes" id="UP000010471"/>
    </source>
</evidence>
<dbReference type="RefSeq" id="WP_015184003.1">
    <property type="nucleotide sequence ID" value="NC_019738.1"/>
</dbReference>
<proteinExistence type="predicted"/>
<dbReference type="OrthoDB" id="463213at2"/>
<dbReference type="HOGENOM" id="CLU_1132572_0_0_3"/>
<evidence type="ECO:0000313" key="2">
    <source>
        <dbReference type="EMBL" id="AFZ19867.1"/>
    </source>
</evidence>
<keyword evidence="3" id="KW-1185">Reference proteome</keyword>
<gene>
    <name evidence="2" type="ORF">Mic7113_4166</name>
</gene>
<dbReference type="KEGG" id="mic:Mic7113_4166"/>
<feature type="transmembrane region" description="Helical" evidence="1">
    <location>
        <begin position="159"/>
        <end position="181"/>
    </location>
</feature>
<keyword evidence="1" id="KW-0472">Membrane</keyword>
<organism evidence="2 3">
    <name type="scientific">Allocoleopsis franciscana PCC 7113</name>
    <dbReference type="NCBI Taxonomy" id="1173027"/>
    <lineage>
        <taxon>Bacteria</taxon>
        <taxon>Bacillati</taxon>
        <taxon>Cyanobacteriota</taxon>
        <taxon>Cyanophyceae</taxon>
        <taxon>Coleofasciculales</taxon>
        <taxon>Coleofasciculaceae</taxon>
        <taxon>Allocoleopsis</taxon>
        <taxon>Allocoleopsis franciscana</taxon>
    </lineage>
</organism>
<keyword evidence="1" id="KW-0812">Transmembrane</keyword>
<protein>
    <submittedName>
        <fullName evidence="2">Uncharacterized protein</fullName>
    </submittedName>
</protein>
<keyword evidence="1" id="KW-1133">Transmembrane helix</keyword>
<accession>K9WK05</accession>
<feature type="transmembrane region" description="Helical" evidence="1">
    <location>
        <begin position="187"/>
        <end position="210"/>
    </location>
</feature>
<sequence length="245" mass="28772">MPHSISRKHSHKTWERRVLNLEPYIQFEQERISRSRVVFHSIRFNLDQDVLQQIQSAKEVGCRLDFSPKFLADLRYYALIDAQNHLRSELTFYTYFVQGGYPEALMRSVISSDGEVLHQIKSNCLEYPEFCRQITLAHHWLINQLLSQLHLKGLVKGKLLVRVLSWLTVVAIALLWIPLLIQINPWLLWVMLFAALLLQRVLQNLIWLRLPSLSRWIWRKLLSGLLSHKPLDQTIAKGILARLVP</sequence>
<name>K9WK05_9CYAN</name>